<evidence type="ECO:0000313" key="4">
    <source>
        <dbReference type="EMBL" id="MFC3853449.1"/>
    </source>
</evidence>
<feature type="modified residue" description="4-aspartylphosphate" evidence="1">
    <location>
        <position position="61"/>
    </location>
</feature>
<keyword evidence="5" id="KW-1185">Reference proteome</keyword>
<dbReference type="EMBL" id="JBHRYR010000003">
    <property type="protein sequence ID" value="MFC3853449.1"/>
    <property type="molecule type" value="Genomic_DNA"/>
</dbReference>
<evidence type="ECO:0000259" key="3">
    <source>
        <dbReference type="PROSITE" id="PS50110"/>
    </source>
</evidence>
<feature type="repeat" description="TPR" evidence="2">
    <location>
        <begin position="449"/>
        <end position="482"/>
    </location>
</feature>
<dbReference type="SMART" id="SM00028">
    <property type="entry name" value="TPR"/>
    <property type="match status" value="4"/>
</dbReference>
<dbReference type="PANTHER" id="PTHR43228">
    <property type="entry name" value="TWO-COMPONENT RESPONSE REGULATOR"/>
    <property type="match status" value="1"/>
</dbReference>
<dbReference type="InterPro" id="IPR001789">
    <property type="entry name" value="Sig_transdc_resp-reg_receiver"/>
</dbReference>
<dbReference type="Pfam" id="PF13181">
    <property type="entry name" value="TPR_8"/>
    <property type="match status" value="1"/>
</dbReference>
<gene>
    <name evidence="4" type="ORF">ACFOOG_11450</name>
</gene>
<dbReference type="Gene3D" id="3.40.50.2300">
    <property type="match status" value="1"/>
</dbReference>
<dbReference type="Pfam" id="PF00072">
    <property type="entry name" value="Response_reg"/>
    <property type="match status" value="1"/>
</dbReference>
<dbReference type="Pfam" id="PF14559">
    <property type="entry name" value="TPR_19"/>
    <property type="match status" value="1"/>
</dbReference>
<evidence type="ECO:0000256" key="2">
    <source>
        <dbReference type="PROSITE-ProRule" id="PRU00339"/>
    </source>
</evidence>
<sequence>MVFKKSIHTMHYLIVDDFANVRKSIRSMLAQLGAGNVYEAADALQAKTILRERPCDIVICDYNLGDGQNGQQLLEEMRATGQVKFTTLWVMVTAETSKDMVMGAVETHPDDYLAKPFAFDAFKHRLDKWVKRLEALYPLLMAMDKQDDELILAACQQVINDQPRHRAWARKIQISTLIRQNKLDEAEKELNDLLAKRPQDWAIFEKARIQMLRKAFDKARPLLQEVLTANPNHVEAYDALATCYLQEGKTGAATEALTNATRVSPRNLKRQFRLGELARQQNDYTTAAKAFKEVLTLAANTRHENPAHYVRLADTFNTLAVQGTDSEQRRASKGAIEIARRMMDRYPDALPVQLKGRIVMAESLDIQGMESARDGELKKAHDMSMRHLAQIKPELAMDVARALYQYDKQQLGDAFVESIRQHHRDDVGVQQQLFMLQSEPVSEKAKERAAELNKEGNQRYRDENYEDALKFFERALEHSPRHPGLILNMVQAHMKLYQKDKETHHLATIERYMERLKFLPPDHYQAERYNAIKARVNALA</sequence>
<dbReference type="InterPro" id="IPR011006">
    <property type="entry name" value="CheY-like_superfamily"/>
</dbReference>
<dbReference type="SUPFAM" id="SSF48452">
    <property type="entry name" value="TPR-like"/>
    <property type="match status" value="1"/>
</dbReference>
<organism evidence="4 5">
    <name type="scientific">Saccharospirillum mangrovi</name>
    <dbReference type="NCBI Taxonomy" id="2161747"/>
    <lineage>
        <taxon>Bacteria</taxon>
        <taxon>Pseudomonadati</taxon>
        <taxon>Pseudomonadota</taxon>
        <taxon>Gammaproteobacteria</taxon>
        <taxon>Oceanospirillales</taxon>
        <taxon>Saccharospirillaceae</taxon>
        <taxon>Saccharospirillum</taxon>
    </lineage>
</organism>
<dbReference type="PROSITE" id="PS50110">
    <property type="entry name" value="RESPONSE_REGULATORY"/>
    <property type="match status" value="1"/>
</dbReference>
<dbReference type="InterPro" id="IPR052048">
    <property type="entry name" value="ST_Response_Regulator"/>
</dbReference>
<proteinExistence type="predicted"/>
<name>A0ABV7ZYU8_9GAMM</name>
<keyword evidence="2" id="KW-0802">TPR repeat</keyword>
<dbReference type="PROSITE" id="PS50005">
    <property type="entry name" value="TPR"/>
    <property type="match status" value="3"/>
</dbReference>
<dbReference type="InterPro" id="IPR011990">
    <property type="entry name" value="TPR-like_helical_dom_sf"/>
</dbReference>
<dbReference type="SUPFAM" id="SSF52172">
    <property type="entry name" value="CheY-like"/>
    <property type="match status" value="1"/>
</dbReference>
<dbReference type="PANTHER" id="PTHR43228:SF1">
    <property type="entry name" value="TWO-COMPONENT RESPONSE REGULATOR ARR22"/>
    <property type="match status" value="1"/>
</dbReference>
<dbReference type="SMART" id="SM00448">
    <property type="entry name" value="REC"/>
    <property type="match status" value="1"/>
</dbReference>
<keyword evidence="1" id="KW-0597">Phosphoprotein</keyword>
<dbReference type="InterPro" id="IPR019734">
    <property type="entry name" value="TPR_rpt"/>
</dbReference>
<evidence type="ECO:0000313" key="5">
    <source>
        <dbReference type="Proteomes" id="UP001595617"/>
    </source>
</evidence>
<feature type="repeat" description="TPR" evidence="2">
    <location>
        <begin position="234"/>
        <end position="267"/>
    </location>
</feature>
<dbReference type="Gene3D" id="1.25.40.10">
    <property type="entry name" value="Tetratricopeptide repeat domain"/>
    <property type="match status" value="2"/>
</dbReference>
<dbReference type="Proteomes" id="UP001595617">
    <property type="component" value="Unassembled WGS sequence"/>
</dbReference>
<feature type="domain" description="Response regulatory" evidence="3">
    <location>
        <begin position="11"/>
        <end position="130"/>
    </location>
</feature>
<reference evidence="5" key="1">
    <citation type="journal article" date="2019" name="Int. J. Syst. Evol. Microbiol.">
        <title>The Global Catalogue of Microorganisms (GCM) 10K type strain sequencing project: providing services to taxonomists for standard genome sequencing and annotation.</title>
        <authorList>
            <consortium name="The Broad Institute Genomics Platform"/>
            <consortium name="The Broad Institute Genome Sequencing Center for Infectious Disease"/>
            <person name="Wu L."/>
            <person name="Ma J."/>
        </authorList>
    </citation>
    <scope>NUCLEOTIDE SEQUENCE [LARGE SCALE GENOMIC DNA]</scope>
    <source>
        <strain evidence="5">IBRC 10765</strain>
    </source>
</reference>
<feature type="repeat" description="TPR" evidence="2">
    <location>
        <begin position="268"/>
        <end position="301"/>
    </location>
</feature>
<dbReference type="RefSeq" id="WP_380696615.1">
    <property type="nucleotide sequence ID" value="NZ_JBHRYR010000003.1"/>
</dbReference>
<accession>A0ABV7ZYU8</accession>
<dbReference type="CDD" id="cd17589">
    <property type="entry name" value="REC_TPR"/>
    <property type="match status" value="1"/>
</dbReference>
<protein>
    <submittedName>
        <fullName evidence="4">Response regulator</fullName>
    </submittedName>
</protein>
<comment type="caution">
    <text evidence="4">The sequence shown here is derived from an EMBL/GenBank/DDBJ whole genome shotgun (WGS) entry which is preliminary data.</text>
</comment>
<evidence type="ECO:0000256" key="1">
    <source>
        <dbReference type="PROSITE-ProRule" id="PRU00169"/>
    </source>
</evidence>